<sequence>MPVAHFVTHPEVVIDPAVPVPRWHLSDKGIHRMRAFAETMAGTDIAAVWASDEAKAIEAGGVLAARFGLPVHVHPGLAENDRSATGYLPPPEFQATADAFFARPHESVRGWERAIDAQARVAAAVDDVLRTPPEGDVAFVAHGGVGALLLCRYLGVEISRGYDSPFQGHYWSFDVATRRVLHGWRVIAPV</sequence>
<dbReference type="Gene3D" id="3.40.50.1240">
    <property type="entry name" value="Phosphoglycerate mutase-like"/>
    <property type="match status" value="1"/>
</dbReference>
<reference evidence="1 2" key="1">
    <citation type="submission" date="2022-07" db="EMBL/GenBank/DDBJ databases">
        <authorList>
            <person name="Li W.-J."/>
            <person name="Deng Q.-Q."/>
        </authorList>
    </citation>
    <scope>NUCLEOTIDE SEQUENCE [LARGE SCALE GENOMIC DNA]</scope>
    <source>
        <strain evidence="1 2">SYSU M60028</strain>
    </source>
</reference>
<dbReference type="Pfam" id="PF00300">
    <property type="entry name" value="His_Phos_1"/>
    <property type="match status" value="1"/>
</dbReference>
<protein>
    <submittedName>
        <fullName evidence="1">Phosphoglycerate mutase family protein</fullName>
    </submittedName>
</protein>
<organism evidence="1 2">
    <name type="scientific">Alsobacter ponti</name>
    <dbReference type="NCBI Taxonomy" id="2962936"/>
    <lineage>
        <taxon>Bacteria</taxon>
        <taxon>Pseudomonadati</taxon>
        <taxon>Pseudomonadota</taxon>
        <taxon>Alphaproteobacteria</taxon>
        <taxon>Hyphomicrobiales</taxon>
        <taxon>Alsobacteraceae</taxon>
        <taxon>Alsobacter</taxon>
    </lineage>
</organism>
<comment type="caution">
    <text evidence="1">The sequence shown here is derived from an EMBL/GenBank/DDBJ whole genome shotgun (WGS) entry which is preliminary data.</text>
</comment>
<dbReference type="EMBL" id="JANCLU010000001">
    <property type="protein sequence ID" value="MCP8937114.1"/>
    <property type="molecule type" value="Genomic_DNA"/>
</dbReference>
<name>A0ABT1L6S6_9HYPH</name>
<dbReference type="Proteomes" id="UP001205890">
    <property type="component" value="Unassembled WGS sequence"/>
</dbReference>
<dbReference type="InterPro" id="IPR029033">
    <property type="entry name" value="His_PPase_superfam"/>
</dbReference>
<proteinExistence type="predicted"/>
<keyword evidence="2" id="KW-1185">Reference proteome</keyword>
<evidence type="ECO:0000313" key="1">
    <source>
        <dbReference type="EMBL" id="MCP8937114.1"/>
    </source>
</evidence>
<evidence type="ECO:0000313" key="2">
    <source>
        <dbReference type="Proteomes" id="UP001205890"/>
    </source>
</evidence>
<dbReference type="InterPro" id="IPR013078">
    <property type="entry name" value="His_Pase_superF_clade-1"/>
</dbReference>
<accession>A0ABT1L6S6</accession>
<dbReference type="SUPFAM" id="SSF53254">
    <property type="entry name" value="Phosphoglycerate mutase-like"/>
    <property type="match status" value="1"/>
</dbReference>
<dbReference type="RefSeq" id="WP_254737742.1">
    <property type="nucleotide sequence ID" value="NZ_JANCLU010000001.1"/>
</dbReference>
<gene>
    <name evidence="1" type="ORF">NK718_01155</name>
</gene>